<proteinExistence type="predicted"/>
<dbReference type="Pfam" id="PF05257">
    <property type="entry name" value="CHAP"/>
    <property type="match status" value="1"/>
</dbReference>
<gene>
    <name evidence="2" type="ORF">GCM10022226_25700</name>
</gene>
<dbReference type="Proteomes" id="UP001500888">
    <property type="component" value="Unassembled WGS sequence"/>
</dbReference>
<sequence>MFLHRLLDAPKNQLKALAFGGLVVAQVVAGTTLAAHAAAPDEKIKTASAESHVREHAGKVSAQQLLKLAKAQVGISENSSGGGTKFHSWYMSSPRAKETVARDGGSVAGFANASWCDMFVSWVGNQLGLEDTVGNDAYTVEHAKWFASKDRWGTTPKPGAVVFFAWNGDKSFDSIQHVGYVIDDNGDGTIKTVEGNTGNGVVEIRTRPTSQVAGYGYPAYAA</sequence>
<evidence type="ECO:0000313" key="3">
    <source>
        <dbReference type="Proteomes" id="UP001500888"/>
    </source>
</evidence>
<dbReference type="PROSITE" id="PS50911">
    <property type="entry name" value="CHAP"/>
    <property type="match status" value="1"/>
</dbReference>
<dbReference type="RefSeq" id="WP_344938267.1">
    <property type="nucleotide sequence ID" value="NZ_BAAAZR010000004.1"/>
</dbReference>
<name>A0ABP7HXD6_9ACTN</name>
<comment type="caution">
    <text evidence="2">The sequence shown here is derived from an EMBL/GenBank/DDBJ whole genome shotgun (WGS) entry which is preliminary data.</text>
</comment>
<accession>A0ABP7HXD6</accession>
<dbReference type="SUPFAM" id="SSF54001">
    <property type="entry name" value="Cysteine proteinases"/>
    <property type="match status" value="1"/>
</dbReference>
<evidence type="ECO:0000313" key="2">
    <source>
        <dbReference type="EMBL" id="GAA3804675.1"/>
    </source>
</evidence>
<organism evidence="2 3">
    <name type="scientific">Sphaerisporangium flaviroseum</name>
    <dbReference type="NCBI Taxonomy" id="509199"/>
    <lineage>
        <taxon>Bacteria</taxon>
        <taxon>Bacillati</taxon>
        <taxon>Actinomycetota</taxon>
        <taxon>Actinomycetes</taxon>
        <taxon>Streptosporangiales</taxon>
        <taxon>Streptosporangiaceae</taxon>
        <taxon>Sphaerisporangium</taxon>
    </lineage>
</organism>
<keyword evidence="3" id="KW-1185">Reference proteome</keyword>
<protein>
    <recommendedName>
        <fullName evidence="1">Peptidase C51 domain-containing protein</fullName>
    </recommendedName>
</protein>
<dbReference type="EMBL" id="BAAAZR010000004">
    <property type="protein sequence ID" value="GAA3804675.1"/>
    <property type="molecule type" value="Genomic_DNA"/>
</dbReference>
<dbReference type="Gene3D" id="3.90.1720.10">
    <property type="entry name" value="endopeptidase domain like (from Nostoc punctiforme)"/>
    <property type="match status" value="1"/>
</dbReference>
<evidence type="ECO:0000259" key="1">
    <source>
        <dbReference type="PROSITE" id="PS50911"/>
    </source>
</evidence>
<reference evidence="3" key="1">
    <citation type="journal article" date="2019" name="Int. J. Syst. Evol. Microbiol.">
        <title>The Global Catalogue of Microorganisms (GCM) 10K type strain sequencing project: providing services to taxonomists for standard genome sequencing and annotation.</title>
        <authorList>
            <consortium name="The Broad Institute Genomics Platform"/>
            <consortium name="The Broad Institute Genome Sequencing Center for Infectious Disease"/>
            <person name="Wu L."/>
            <person name="Ma J."/>
        </authorList>
    </citation>
    <scope>NUCLEOTIDE SEQUENCE [LARGE SCALE GENOMIC DNA]</scope>
    <source>
        <strain evidence="3">JCM 16908</strain>
    </source>
</reference>
<dbReference type="InterPro" id="IPR038765">
    <property type="entry name" value="Papain-like_cys_pep_sf"/>
</dbReference>
<dbReference type="InterPro" id="IPR007921">
    <property type="entry name" value="CHAP_dom"/>
</dbReference>
<feature type="domain" description="Peptidase C51" evidence="1">
    <location>
        <begin position="91"/>
        <end position="219"/>
    </location>
</feature>